<dbReference type="SMART" id="SM00850">
    <property type="entry name" value="LytTR"/>
    <property type="match status" value="1"/>
</dbReference>
<dbReference type="Gene3D" id="2.40.50.1020">
    <property type="entry name" value="LytTr DNA-binding domain"/>
    <property type="match status" value="1"/>
</dbReference>
<keyword evidence="3" id="KW-1185">Reference proteome</keyword>
<gene>
    <name evidence="2" type="ORF">MOO44_04150</name>
</gene>
<evidence type="ECO:0000313" key="2">
    <source>
        <dbReference type="EMBL" id="UQS87352.1"/>
    </source>
</evidence>
<dbReference type="Pfam" id="PF04397">
    <property type="entry name" value="LytTR"/>
    <property type="match status" value="1"/>
</dbReference>
<dbReference type="EMBL" id="CP093361">
    <property type="protein sequence ID" value="UQS87352.1"/>
    <property type="molecule type" value="Genomic_DNA"/>
</dbReference>
<dbReference type="AlphaFoldDB" id="A0A976RT16"/>
<dbReference type="RefSeq" id="WP_260117158.1">
    <property type="nucleotide sequence ID" value="NZ_CP093361.1"/>
</dbReference>
<accession>A0A976RT16</accession>
<dbReference type="InterPro" id="IPR007492">
    <property type="entry name" value="LytTR_DNA-bd_dom"/>
</dbReference>
<sequence length="151" mass="16935">MQVDFHQDDHLSPDEIKLLVSAKQLTPEVVALINHLSVVQTQSTSVLPLSIDDRVEMVNLSAIISIEVFGSDLTIATTTHEYTFHGQLKTILAKIDDQRFIRIARGTAINIDHLNSLEAGFSGNMTAFLDHEIKLNVSRKYLPDLKARLRM</sequence>
<dbReference type="PROSITE" id="PS50930">
    <property type="entry name" value="HTH_LYTTR"/>
    <property type="match status" value="1"/>
</dbReference>
<protein>
    <submittedName>
        <fullName evidence="2">LytTR family transcriptional regulator</fullName>
    </submittedName>
</protein>
<reference evidence="2" key="1">
    <citation type="journal article" date="2022" name="Int. J. Syst. Evol. Microbiol.">
        <title>Apilactobacillus apisilvae sp. nov., Nicolia spurrieriana gen. nov. sp. nov., Bombilactobacillus folatiphilus sp. nov. and Bombilactobacillus thymidiniphilus sp. nov., four new lactic acid bacterial isolates from stingless bees Tetragonula carbonaria and Austroplebeia australis.</title>
        <authorList>
            <person name="Oliphant S.A."/>
            <person name="Watson-Haigh N.S."/>
            <person name="Sumby K.M."/>
            <person name="Gardner J."/>
            <person name="Groom S."/>
            <person name="Jiranek V."/>
        </authorList>
    </citation>
    <scope>NUCLEOTIDE SEQUENCE</scope>
    <source>
        <strain evidence="2">SGEP1_A5</strain>
    </source>
</reference>
<dbReference type="InterPro" id="IPR046947">
    <property type="entry name" value="LytR-like"/>
</dbReference>
<dbReference type="PANTHER" id="PTHR37299">
    <property type="entry name" value="TRANSCRIPTIONAL REGULATOR-RELATED"/>
    <property type="match status" value="1"/>
</dbReference>
<dbReference type="GO" id="GO:0000156">
    <property type="term" value="F:phosphorelay response regulator activity"/>
    <property type="evidence" value="ECO:0007669"/>
    <property type="project" value="InterPro"/>
</dbReference>
<evidence type="ECO:0000313" key="3">
    <source>
        <dbReference type="Proteomes" id="UP000831181"/>
    </source>
</evidence>
<name>A0A976RT16_9LACO</name>
<organism evidence="2 3">
    <name type="scientific">Nicoliella spurrieriana</name>
    <dbReference type="NCBI Taxonomy" id="2925830"/>
    <lineage>
        <taxon>Bacteria</taxon>
        <taxon>Bacillati</taxon>
        <taxon>Bacillota</taxon>
        <taxon>Bacilli</taxon>
        <taxon>Lactobacillales</taxon>
        <taxon>Lactobacillaceae</taxon>
        <taxon>Nicoliella</taxon>
    </lineage>
</organism>
<feature type="domain" description="HTH LytTR-type" evidence="1">
    <location>
        <begin position="47"/>
        <end position="151"/>
    </location>
</feature>
<proteinExistence type="predicted"/>
<dbReference type="GO" id="GO:0003677">
    <property type="term" value="F:DNA binding"/>
    <property type="evidence" value="ECO:0007669"/>
    <property type="project" value="InterPro"/>
</dbReference>
<evidence type="ECO:0000259" key="1">
    <source>
        <dbReference type="PROSITE" id="PS50930"/>
    </source>
</evidence>
<dbReference type="PANTHER" id="PTHR37299:SF1">
    <property type="entry name" value="STAGE 0 SPORULATION PROTEIN A HOMOLOG"/>
    <property type="match status" value="1"/>
</dbReference>
<dbReference type="Proteomes" id="UP000831181">
    <property type="component" value="Chromosome"/>
</dbReference>
<dbReference type="KEGG" id="lbe:MOO44_04150"/>